<sequence length="444" mass="47637">MNASDLIHRYLLGLCSKAETGDLERLLAADPALRREFAVAAATDAGLRNVAMERQMEPPALSRPGGSLSWAKLMTVLVAIAAVALALVGGAVQFTKTVSVATLVSSENAAWESALPTTVGSSLSPGSLKLIAGIATIRFRSGAEVTLEAPAQFELLTSMRSKLIDGAVIVNVPESAEGFVVETPDGYAVDHGTQFAVSVQGELAKSDFEVLKGEISVHHPASGKDFRLTDRQGAAMTHKTLIPYDGERPEAAFADTLPLIRVGTEGQSSYVIRNNRRGKWIHPEMLVVKWVDDRKWDSRAFFSMDVSSVDLTSVTSVRLRLNQVASGKGFASRLPVVNTFAVYGITHVDKQVWGVDPTWEDAPDVDDGVLLGVFDIPRSQQKGVVGIETSELLDFLKADPDGKVTFVLVRTTGLIEGEDRGLAHAFANDANPEASGPLLEFTIK</sequence>
<dbReference type="InterPro" id="IPR012373">
    <property type="entry name" value="Ferrdict_sens_TM"/>
</dbReference>
<evidence type="ECO:0000256" key="1">
    <source>
        <dbReference type="SAM" id="Phobius"/>
    </source>
</evidence>
<keyword evidence="4" id="KW-1185">Reference proteome</keyword>
<comment type="caution">
    <text evidence="3">The sequence shown here is derived from an EMBL/GenBank/DDBJ whole genome shotgun (WGS) entry which is preliminary data.</text>
</comment>
<feature type="domain" description="FecR protein" evidence="2">
    <location>
        <begin position="133"/>
        <end position="215"/>
    </location>
</feature>
<accession>A0A5C6F7E6</accession>
<reference evidence="3 4" key="1">
    <citation type="submission" date="2019-02" db="EMBL/GenBank/DDBJ databases">
        <title>Deep-cultivation of Planctomycetes and their phenomic and genomic characterization uncovers novel biology.</title>
        <authorList>
            <person name="Wiegand S."/>
            <person name="Jogler M."/>
            <person name="Boedeker C."/>
            <person name="Pinto D."/>
            <person name="Vollmers J."/>
            <person name="Rivas-Marin E."/>
            <person name="Kohn T."/>
            <person name="Peeters S.H."/>
            <person name="Heuer A."/>
            <person name="Rast P."/>
            <person name="Oberbeckmann S."/>
            <person name="Bunk B."/>
            <person name="Jeske O."/>
            <person name="Meyerdierks A."/>
            <person name="Storesund J.E."/>
            <person name="Kallscheuer N."/>
            <person name="Luecker S."/>
            <person name="Lage O.M."/>
            <person name="Pohl T."/>
            <person name="Merkel B.J."/>
            <person name="Hornburger P."/>
            <person name="Mueller R.-W."/>
            <person name="Bruemmer F."/>
            <person name="Labrenz M."/>
            <person name="Spormann A.M."/>
            <person name="Op Den Camp H."/>
            <person name="Overmann J."/>
            <person name="Amann R."/>
            <person name="Jetten M.S.M."/>
            <person name="Mascher T."/>
            <person name="Medema M.H."/>
            <person name="Devos D.P."/>
            <person name="Kaster A.-K."/>
            <person name="Ovreas L."/>
            <person name="Rohde M."/>
            <person name="Galperin M.Y."/>
            <person name="Jogler C."/>
        </authorList>
    </citation>
    <scope>NUCLEOTIDE SEQUENCE [LARGE SCALE GENOMIC DNA]</scope>
    <source>
        <strain evidence="3 4">Poly59</strain>
    </source>
</reference>
<keyword evidence="1" id="KW-1133">Transmembrane helix</keyword>
<evidence type="ECO:0000259" key="2">
    <source>
        <dbReference type="Pfam" id="PF04773"/>
    </source>
</evidence>
<name>A0A5C6F7E6_9BACT</name>
<dbReference type="InterPro" id="IPR006860">
    <property type="entry name" value="FecR"/>
</dbReference>
<dbReference type="PANTHER" id="PTHR30273">
    <property type="entry name" value="PERIPLASMIC SIGNAL SENSOR AND SIGMA FACTOR ACTIVATOR FECR-RELATED"/>
    <property type="match status" value="1"/>
</dbReference>
<feature type="transmembrane region" description="Helical" evidence="1">
    <location>
        <begin position="73"/>
        <end position="94"/>
    </location>
</feature>
<dbReference type="GO" id="GO:0016989">
    <property type="term" value="F:sigma factor antagonist activity"/>
    <property type="evidence" value="ECO:0007669"/>
    <property type="project" value="TreeGrafter"/>
</dbReference>
<keyword evidence="1" id="KW-0472">Membrane</keyword>
<dbReference type="Gene3D" id="2.60.120.1440">
    <property type="match status" value="1"/>
</dbReference>
<dbReference type="OrthoDB" id="292867at2"/>
<gene>
    <name evidence="3" type="ORF">Poly59_05400</name>
</gene>
<dbReference type="Pfam" id="PF04773">
    <property type="entry name" value="FecR"/>
    <property type="match status" value="1"/>
</dbReference>
<dbReference type="AlphaFoldDB" id="A0A5C6F7E6"/>
<dbReference type="PANTHER" id="PTHR30273:SF2">
    <property type="entry name" value="PROTEIN FECR"/>
    <property type="match status" value="1"/>
</dbReference>
<dbReference type="Proteomes" id="UP000317977">
    <property type="component" value="Unassembled WGS sequence"/>
</dbReference>
<keyword evidence="1" id="KW-0812">Transmembrane</keyword>
<evidence type="ECO:0000313" key="4">
    <source>
        <dbReference type="Proteomes" id="UP000317977"/>
    </source>
</evidence>
<protein>
    <submittedName>
        <fullName evidence="3">FecR protein</fullName>
    </submittedName>
</protein>
<dbReference type="EMBL" id="SJPX01000001">
    <property type="protein sequence ID" value="TWU57633.1"/>
    <property type="molecule type" value="Genomic_DNA"/>
</dbReference>
<evidence type="ECO:0000313" key="3">
    <source>
        <dbReference type="EMBL" id="TWU57633.1"/>
    </source>
</evidence>
<organism evidence="3 4">
    <name type="scientific">Rubripirellula reticaptiva</name>
    <dbReference type="NCBI Taxonomy" id="2528013"/>
    <lineage>
        <taxon>Bacteria</taxon>
        <taxon>Pseudomonadati</taxon>
        <taxon>Planctomycetota</taxon>
        <taxon>Planctomycetia</taxon>
        <taxon>Pirellulales</taxon>
        <taxon>Pirellulaceae</taxon>
        <taxon>Rubripirellula</taxon>
    </lineage>
</organism>
<proteinExistence type="predicted"/>
<dbReference type="RefSeq" id="WP_146532500.1">
    <property type="nucleotide sequence ID" value="NZ_SJPX01000001.1"/>
</dbReference>